<dbReference type="GO" id="GO:0003755">
    <property type="term" value="F:peptidyl-prolyl cis-trans isomerase activity"/>
    <property type="evidence" value="ECO:0007669"/>
    <property type="project" value="InterPro"/>
</dbReference>
<dbReference type="GO" id="GO:0005737">
    <property type="term" value="C:cytoplasm"/>
    <property type="evidence" value="ECO:0007669"/>
    <property type="project" value="TreeGrafter"/>
</dbReference>
<dbReference type="PANTHER" id="PTHR11071">
    <property type="entry name" value="PEPTIDYL-PROLYL CIS-TRANS ISOMERASE"/>
    <property type="match status" value="1"/>
</dbReference>
<dbReference type="SUPFAM" id="SSF50891">
    <property type="entry name" value="Cyclophilin-like"/>
    <property type="match status" value="1"/>
</dbReference>
<keyword evidence="3" id="KW-1185">Reference proteome</keyword>
<dbReference type="InterPro" id="IPR002130">
    <property type="entry name" value="Cyclophilin-type_PPIase_dom"/>
</dbReference>
<dbReference type="PROSITE" id="PS50072">
    <property type="entry name" value="CSA_PPIASE_2"/>
    <property type="match status" value="1"/>
</dbReference>
<dbReference type="OrthoDB" id="408413at2759"/>
<evidence type="ECO:0000313" key="3">
    <source>
        <dbReference type="Proteomes" id="UP000419144"/>
    </source>
</evidence>
<reference evidence="2" key="1">
    <citation type="submission" date="2019-11" db="EMBL/GenBank/DDBJ databases">
        <title>Leishmania tarentolae CDS.</title>
        <authorList>
            <person name="Goto Y."/>
            <person name="Yamagishi J."/>
        </authorList>
    </citation>
    <scope>NUCLEOTIDE SEQUENCE [LARGE SCALE GENOMIC DNA]</scope>
    <source>
        <strain evidence="2">Parrot Tar II</strain>
    </source>
</reference>
<dbReference type="EMBL" id="BLBS01000001">
    <property type="protein sequence ID" value="GET85376.1"/>
    <property type="molecule type" value="Genomic_DNA"/>
</dbReference>
<dbReference type="PANTHER" id="PTHR11071:SF561">
    <property type="entry name" value="PEPTIDYL-PROLYL CIS-TRANS ISOMERASE D-RELATED"/>
    <property type="match status" value="1"/>
</dbReference>
<dbReference type="InterPro" id="IPR029000">
    <property type="entry name" value="Cyclophilin-like_dom_sf"/>
</dbReference>
<feature type="domain" description="PPIase cyclophilin-type" evidence="1">
    <location>
        <begin position="152"/>
        <end position="329"/>
    </location>
</feature>
<dbReference type="Gene3D" id="2.40.100.10">
    <property type="entry name" value="Cyclophilin-like"/>
    <property type="match status" value="1"/>
</dbReference>
<proteinExistence type="predicted"/>
<keyword evidence="2" id="KW-0413">Isomerase</keyword>
<organism evidence="2 3">
    <name type="scientific">Leishmania tarentolae</name>
    <name type="common">Sauroleishmania tarentolae</name>
    <dbReference type="NCBI Taxonomy" id="5689"/>
    <lineage>
        <taxon>Eukaryota</taxon>
        <taxon>Discoba</taxon>
        <taxon>Euglenozoa</taxon>
        <taxon>Kinetoplastea</taxon>
        <taxon>Metakinetoplastina</taxon>
        <taxon>Trypanosomatida</taxon>
        <taxon>Trypanosomatidae</taxon>
        <taxon>Leishmaniinae</taxon>
        <taxon>Leishmania</taxon>
        <taxon>lizard Leishmania</taxon>
    </lineage>
</organism>
<dbReference type="Pfam" id="PF00160">
    <property type="entry name" value="Pro_isomerase"/>
    <property type="match status" value="1"/>
</dbReference>
<accession>A0A640K6V2</accession>
<comment type="caution">
    <text evidence="2">The sequence shown here is derived from an EMBL/GenBank/DDBJ whole genome shotgun (WGS) entry which is preliminary data.</text>
</comment>
<dbReference type="FunFam" id="2.40.100.10:FF:000048">
    <property type="entry name" value="Peptidyl-prolyl cis-trans isomerase"/>
    <property type="match status" value="1"/>
</dbReference>
<evidence type="ECO:0000259" key="1">
    <source>
        <dbReference type="PROSITE" id="PS50072"/>
    </source>
</evidence>
<dbReference type="AlphaFoldDB" id="A0A640K6V2"/>
<dbReference type="VEuPathDB" id="TriTrypDB:LtaPh_0102200"/>
<gene>
    <name evidence="2" type="ORF">LtaPh_0102200</name>
</gene>
<evidence type="ECO:0000313" key="2">
    <source>
        <dbReference type="EMBL" id="GET85376.1"/>
    </source>
</evidence>
<dbReference type="Proteomes" id="UP000419144">
    <property type="component" value="Unassembled WGS sequence"/>
</dbReference>
<protein>
    <submittedName>
        <fullName evidence="2">Cyclophilin type peptidyl-prolyl cis-trans isomerase, putative</fullName>
    </submittedName>
</protein>
<dbReference type="PRINTS" id="PR00153">
    <property type="entry name" value="CSAPPISMRASE"/>
</dbReference>
<name>A0A640K6V2_LEITA</name>
<sequence>MTSATSFTVYGLVTVVDFQRCAEAAAYVNDNYPESYAVAVKLEVPRDFSERRAAWASARRLPSQQQPTDTSFGECGGLATTRSAAAGAPDTVLVEQHGGGSDPQRLLTAEMFLHHITTHTNYKPNATEDYYSAQGERAWRAFLASRDRQYCWMDVSVDDVVAGRIWFELYTSVAPLTCKNFCELCRGTTVATSQTIAPHPESNVPPAPHIGYKGTTFFRTLKDAWVMGGDVTGAHTGNGGYSCYGRCFPDETYAVPHDAAGVLGMCNDGPHTNSSSFYITLRTMSWMDGKYVAFGRVIDGMQVVDAIHAVEVRHNQAPKASIVITDCDVLDLTL</sequence>